<evidence type="ECO:0000256" key="9">
    <source>
        <dbReference type="ARBA" id="ARBA00023136"/>
    </source>
</evidence>
<keyword evidence="4" id="KW-1134">Transmembrane beta strand</keyword>
<evidence type="ECO:0000256" key="8">
    <source>
        <dbReference type="ARBA" id="ARBA00023128"/>
    </source>
</evidence>
<evidence type="ECO:0000313" key="10">
    <source>
        <dbReference type="EMBL" id="KAK1937347.1"/>
    </source>
</evidence>
<evidence type="ECO:0000256" key="5">
    <source>
        <dbReference type="ARBA" id="ARBA00022692"/>
    </source>
</evidence>
<dbReference type="Proteomes" id="UP001195914">
    <property type="component" value="Unassembled WGS sequence"/>
</dbReference>
<evidence type="ECO:0000256" key="4">
    <source>
        <dbReference type="ARBA" id="ARBA00022452"/>
    </source>
</evidence>
<reference evidence="10" key="1">
    <citation type="journal article" date="2014" name="Nucleic Acids Res.">
        <title>The evolutionary dynamics of variant antigen genes in Babesia reveal a history of genomic innovation underlying host-parasite interaction.</title>
        <authorList>
            <person name="Jackson A.P."/>
            <person name="Otto T.D."/>
            <person name="Darby A."/>
            <person name="Ramaprasad A."/>
            <person name="Xia D."/>
            <person name="Echaide I.E."/>
            <person name="Farber M."/>
            <person name="Gahlot S."/>
            <person name="Gamble J."/>
            <person name="Gupta D."/>
            <person name="Gupta Y."/>
            <person name="Jackson L."/>
            <person name="Malandrin L."/>
            <person name="Malas T.B."/>
            <person name="Moussa E."/>
            <person name="Nair M."/>
            <person name="Reid A.J."/>
            <person name="Sanders M."/>
            <person name="Sharma J."/>
            <person name="Tracey A."/>
            <person name="Quail M.A."/>
            <person name="Weir W."/>
            <person name="Wastling J.M."/>
            <person name="Hall N."/>
            <person name="Willadsen P."/>
            <person name="Lingelbach K."/>
            <person name="Shiels B."/>
            <person name="Tait A."/>
            <person name="Berriman M."/>
            <person name="Allred D.R."/>
            <person name="Pain A."/>
        </authorList>
    </citation>
    <scope>NUCLEOTIDE SEQUENCE</scope>
    <source>
        <strain evidence="10">1802A</strain>
    </source>
</reference>
<keyword evidence="5" id="KW-0812">Transmembrane</keyword>
<evidence type="ECO:0008006" key="12">
    <source>
        <dbReference type="Google" id="ProtNLM"/>
    </source>
</evidence>
<keyword evidence="9" id="KW-0472">Membrane</keyword>
<evidence type="ECO:0000256" key="6">
    <source>
        <dbReference type="ARBA" id="ARBA00022787"/>
    </source>
</evidence>
<dbReference type="InterPro" id="IPR027246">
    <property type="entry name" value="Porin_Euk/Tom40"/>
</dbReference>
<name>A0AAD9GFA3_BABDI</name>
<comment type="subcellular location">
    <subcellularLocation>
        <location evidence="1">Mitochondrion outer membrane</location>
        <topology evidence="1">Multi-pass membrane protein</topology>
    </subcellularLocation>
</comment>
<dbReference type="Pfam" id="PF01459">
    <property type="entry name" value="Porin_3"/>
    <property type="match status" value="1"/>
</dbReference>
<dbReference type="GO" id="GO:0030150">
    <property type="term" value="P:protein import into mitochondrial matrix"/>
    <property type="evidence" value="ECO:0007669"/>
    <property type="project" value="InterPro"/>
</dbReference>
<proteinExistence type="inferred from homology"/>
<keyword evidence="11" id="KW-1185">Reference proteome</keyword>
<evidence type="ECO:0000256" key="3">
    <source>
        <dbReference type="ARBA" id="ARBA00022448"/>
    </source>
</evidence>
<keyword evidence="6" id="KW-1000">Mitochondrion outer membrane</keyword>
<keyword evidence="7" id="KW-0653">Protein transport</keyword>
<comment type="similarity">
    <text evidence="2">Belongs to the Tom40 family.</text>
</comment>
<evidence type="ECO:0000256" key="7">
    <source>
        <dbReference type="ARBA" id="ARBA00022927"/>
    </source>
</evidence>
<sequence>MSFLRAFRARSFTIFPRVATDGQANRGDDERGGIPNTPGKYDAGLIASLNARCSNAYASWRKRLLNSRSVMSALLPSQFSLGTHMAHCDEQAAQPDQTPVVSPYELLVFENLSREFKNIITQDNYDGFRLEADRPITDNIQCSHSLFLGTVLRDVGYLYQVGANYSSSDGNYLAMAKIGLDGMITARALAKYGDNVEVKVSGNSFLQYDTRNAYEGGIDYLGRRCTASLKGAWQGTWILNAAYTQQIVPSLTLGSELTYIWSKQPNFKSLDFTLQETDCARLQYVRRISDRLSVATELELTPATQESALRVGWDYVFRHARVQGNIDSAGRIAMQAQDFSGFGISGYIDYWNNIYRFGCMMHLLPPPPPEGEPKVPAPEVST</sequence>
<dbReference type="Gene3D" id="2.40.160.10">
    <property type="entry name" value="Porin"/>
    <property type="match status" value="1"/>
</dbReference>
<keyword evidence="3" id="KW-0813">Transport</keyword>
<dbReference type="CDD" id="cd07305">
    <property type="entry name" value="Porin3_Tom40"/>
    <property type="match status" value="1"/>
</dbReference>
<protein>
    <recommendedName>
        <fullName evidence="12">Mitochondrial import receptor subunit TOM40</fullName>
    </recommendedName>
</protein>
<organism evidence="10 11">
    <name type="scientific">Babesia divergens</name>
    <dbReference type="NCBI Taxonomy" id="32595"/>
    <lineage>
        <taxon>Eukaryota</taxon>
        <taxon>Sar</taxon>
        <taxon>Alveolata</taxon>
        <taxon>Apicomplexa</taxon>
        <taxon>Aconoidasida</taxon>
        <taxon>Piroplasmida</taxon>
        <taxon>Babesiidae</taxon>
        <taxon>Babesia</taxon>
    </lineage>
</organism>
<evidence type="ECO:0000256" key="1">
    <source>
        <dbReference type="ARBA" id="ARBA00004374"/>
    </source>
</evidence>
<reference evidence="10" key="2">
    <citation type="submission" date="2021-05" db="EMBL/GenBank/DDBJ databases">
        <authorList>
            <person name="Pain A."/>
        </authorList>
    </citation>
    <scope>NUCLEOTIDE SEQUENCE</scope>
    <source>
        <strain evidence="10">1802A</strain>
    </source>
</reference>
<accession>A0AAD9GFA3</accession>
<dbReference type="GO" id="GO:0008320">
    <property type="term" value="F:protein transmembrane transporter activity"/>
    <property type="evidence" value="ECO:0007669"/>
    <property type="project" value="InterPro"/>
</dbReference>
<dbReference type="InterPro" id="IPR037930">
    <property type="entry name" value="Tom40"/>
</dbReference>
<dbReference type="InterPro" id="IPR023614">
    <property type="entry name" value="Porin_dom_sf"/>
</dbReference>
<dbReference type="PANTHER" id="PTHR10802">
    <property type="entry name" value="MITOCHONDRIAL IMPORT RECEPTOR SUBUNIT TOM40"/>
    <property type="match status" value="1"/>
</dbReference>
<evidence type="ECO:0000256" key="2">
    <source>
        <dbReference type="ARBA" id="ARBA00010510"/>
    </source>
</evidence>
<gene>
    <name evidence="10" type="ORF">X943_001137</name>
</gene>
<evidence type="ECO:0000313" key="11">
    <source>
        <dbReference type="Proteomes" id="UP001195914"/>
    </source>
</evidence>
<dbReference type="GO" id="GO:0005741">
    <property type="term" value="C:mitochondrial outer membrane"/>
    <property type="evidence" value="ECO:0007669"/>
    <property type="project" value="UniProtKB-SubCell"/>
</dbReference>
<dbReference type="EMBL" id="JAHBMH010000033">
    <property type="protein sequence ID" value="KAK1937347.1"/>
    <property type="molecule type" value="Genomic_DNA"/>
</dbReference>
<dbReference type="AlphaFoldDB" id="A0AAD9GFA3"/>
<comment type="caution">
    <text evidence="10">The sequence shown here is derived from an EMBL/GenBank/DDBJ whole genome shotgun (WGS) entry which is preliminary data.</text>
</comment>
<keyword evidence="8" id="KW-0496">Mitochondrion</keyword>